<name>A0A8E2ASM6_9APHY</name>
<accession>A0A8E2ASM6</accession>
<dbReference type="EMBL" id="KV722492">
    <property type="protein sequence ID" value="OCH87254.1"/>
    <property type="molecule type" value="Genomic_DNA"/>
</dbReference>
<reference evidence="1 2" key="1">
    <citation type="submission" date="2016-07" db="EMBL/GenBank/DDBJ databases">
        <title>Draft genome of the white-rot fungus Obba rivulosa 3A-2.</title>
        <authorList>
            <consortium name="DOE Joint Genome Institute"/>
            <person name="Miettinen O."/>
            <person name="Riley R."/>
            <person name="Acob R."/>
            <person name="Barry K."/>
            <person name="Cullen D."/>
            <person name="De Vries R."/>
            <person name="Hainaut M."/>
            <person name="Hatakka A."/>
            <person name="Henrissat B."/>
            <person name="Hilden K."/>
            <person name="Kuo R."/>
            <person name="Labutti K."/>
            <person name="Lipzen A."/>
            <person name="Makela M.R."/>
            <person name="Sandor L."/>
            <person name="Spatafora J.W."/>
            <person name="Grigoriev I.V."/>
            <person name="Hibbett D.S."/>
        </authorList>
    </citation>
    <scope>NUCLEOTIDE SEQUENCE [LARGE SCALE GENOMIC DNA]</scope>
    <source>
        <strain evidence="1 2">3A-2</strain>
    </source>
</reference>
<evidence type="ECO:0000313" key="1">
    <source>
        <dbReference type="EMBL" id="OCH87254.1"/>
    </source>
</evidence>
<keyword evidence="2" id="KW-1185">Reference proteome</keyword>
<evidence type="ECO:0000313" key="2">
    <source>
        <dbReference type="Proteomes" id="UP000250043"/>
    </source>
</evidence>
<proteinExistence type="predicted"/>
<sequence length="151" mass="16776">MDVPSIRLSDGSYELSWLFWALFDDLNFFDPGRELTVSDTSAVIRLSHKYGLDKLLHQALRSIEEPLTSEPSDWSSINDHLRRSMAPIFPSDGPILASLGHLTGRASLLPMAYYLCCQLGVHELVYGVKEMGGSVSCPKPTLLDVYVDSES</sequence>
<protein>
    <submittedName>
        <fullName evidence="1">Uncharacterized protein</fullName>
    </submittedName>
</protein>
<organism evidence="1 2">
    <name type="scientific">Obba rivulosa</name>
    <dbReference type="NCBI Taxonomy" id="1052685"/>
    <lineage>
        <taxon>Eukaryota</taxon>
        <taxon>Fungi</taxon>
        <taxon>Dikarya</taxon>
        <taxon>Basidiomycota</taxon>
        <taxon>Agaricomycotina</taxon>
        <taxon>Agaricomycetes</taxon>
        <taxon>Polyporales</taxon>
        <taxon>Gelatoporiaceae</taxon>
        <taxon>Obba</taxon>
    </lineage>
</organism>
<dbReference type="Proteomes" id="UP000250043">
    <property type="component" value="Unassembled WGS sequence"/>
</dbReference>
<dbReference type="AlphaFoldDB" id="A0A8E2ASM6"/>
<gene>
    <name evidence="1" type="ORF">OBBRIDRAFT_171326</name>
</gene>